<comment type="subcellular location">
    <subcellularLocation>
        <location evidence="6">Cell inner membrane</location>
        <topology evidence="6">Single-pass membrane protein</topology>
    </subcellularLocation>
</comment>
<sequence length="186" mass="20986">MNRITLAIVLFFSIALGLYWQVQMKKSEQQSSADSGIVQPDFVADNLKSVSYNEKGDVESRVSAEHMEHFEANNLTRFTQPVYLLYPDDGTAHWRISAVEGALDKEDNIVTLQNNVIIDAITPNEPLQQLRTSYLQLDLNTMIMRSDRVIQVDGMNFKVEGTGLYADLNAQTVELLNQVTGIYEPN</sequence>
<name>A0ABT0N8M3_9GAMM</name>
<dbReference type="HAMAP" id="MF_01915">
    <property type="entry name" value="LPS_assembly_LptC"/>
    <property type="match status" value="1"/>
</dbReference>
<evidence type="ECO:0000313" key="8">
    <source>
        <dbReference type="EMBL" id="MCL2914440.1"/>
    </source>
</evidence>
<dbReference type="Proteomes" id="UP001202831">
    <property type="component" value="Unassembled WGS sequence"/>
</dbReference>
<keyword evidence="3 6" id="KW-0812">Transmembrane</keyword>
<keyword evidence="5 6" id="KW-0472">Membrane</keyword>
<dbReference type="EMBL" id="JAKIKT010000004">
    <property type="protein sequence ID" value="MCL2914440.1"/>
    <property type="molecule type" value="Genomic_DNA"/>
</dbReference>
<dbReference type="RefSeq" id="WP_249249124.1">
    <property type="nucleotide sequence ID" value="NZ_JAKIKT010000004.1"/>
</dbReference>
<dbReference type="InterPro" id="IPR026265">
    <property type="entry name" value="LptC"/>
</dbReference>
<comment type="function">
    <text evidence="7">Required for the translocation of lipopolysaccharide (LPS) from the inner membrane to the outer membrane.</text>
</comment>
<comment type="function">
    <text evidence="6">Involved in the assembly of lipopolysaccharide (LPS). Required for the translocation of LPS from the inner membrane to the outer membrane. Facilitates the transfer of LPS from the inner membrane to the periplasmic protein LptA. Could be a docking site for LptA.</text>
</comment>
<evidence type="ECO:0000256" key="7">
    <source>
        <dbReference type="PIRNR" id="PIRNR028513"/>
    </source>
</evidence>
<dbReference type="NCBIfam" id="TIGR04409">
    <property type="entry name" value="LptC_YrbK"/>
    <property type="match status" value="1"/>
</dbReference>
<keyword evidence="1 6" id="KW-1003">Cell membrane</keyword>
<accession>A0ABT0N8M3</accession>
<dbReference type="PANTHER" id="PTHR37481">
    <property type="entry name" value="LIPOPOLYSACCHARIDE EXPORT SYSTEM PROTEIN LPTC"/>
    <property type="match status" value="1"/>
</dbReference>
<proteinExistence type="inferred from homology"/>
<protein>
    <recommendedName>
        <fullName evidence="6 7">Lipopolysaccharide export system protein LptC</fullName>
    </recommendedName>
</protein>
<keyword evidence="4 6" id="KW-1133">Transmembrane helix</keyword>
<evidence type="ECO:0000256" key="2">
    <source>
        <dbReference type="ARBA" id="ARBA00022519"/>
    </source>
</evidence>
<keyword evidence="2 6" id="KW-0997">Cell inner membrane</keyword>
<dbReference type="Gene3D" id="2.60.450.10">
    <property type="entry name" value="Lipopolysaccharide (LPS) transport protein A like domain"/>
    <property type="match status" value="1"/>
</dbReference>
<evidence type="ECO:0000256" key="6">
    <source>
        <dbReference type="HAMAP-Rule" id="MF_01915"/>
    </source>
</evidence>
<evidence type="ECO:0000256" key="4">
    <source>
        <dbReference type="ARBA" id="ARBA00022989"/>
    </source>
</evidence>
<dbReference type="PANTHER" id="PTHR37481:SF1">
    <property type="entry name" value="LIPOPOLYSACCHARIDE EXPORT SYSTEM PROTEIN LPTC"/>
    <property type="match status" value="1"/>
</dbReference>
<dbReference type="Pfam" id="PF06835">
    <property type="entry name" value="LptC"/>
    <property type="match status" value="1"/>
</dbReference>
<dbReference type="InterPro" id="IPR052363">
    <property type="entry name" value="LPS_export_LptC"/>
</dbReference>
<comment type="similarity">
    <text evidence="6 7">Belongs to the LptC family.</text>
</comment>
<evidence type="ECO:0000256" key="1">
    <source>
        <dbReference type="ARBA" id="ARBA00022475"/>
    </source>
</evidence>
<evidence type="ECO:0000313" key="9">
    <source>
        <dbReference type="Proteomes" id="UP001202831"/>
    </source>
</evidence>
<comment type="subunit">
    <text evidence="6">Component of the lipopolysaccharide transport and assembly complex. Interacts with LptA and the LptBFG transporter complex.</text>
</comment>
<dbReference type="PIRSF" id="PIRSF028513">
    <property type="entry name" value="LptC"/>
    <property type="match status" value="1"/>
</dbReference>
<comment type="caution">
    <text evidence="8">The sequence shown here is derived from an EMBL/GenBank/DDBJ whole genome shotgun (WGS) entry which is preliminary data.</text>
</comment>
<dbReference type="InterPro" id="IPR010664">
    <property type="entry name" value="LipoPS_assembly_LptC-rel"/>
</dbReference>
<reference evidence="8 9" key="1">
    <citation type="submission" date="2022-01" db="EMBL/GenBank/DDBJ databases">
        <title>Whole genome-based taxonomy of the Shewanellaceae.</title>
        <authorList>
            <person name="Martin-Rodriguez A.J."/>
        </authorList>
    </citation>
    <scope>NUCLEOTIDE SEQUENCE [LARGE SCALE GENOMIC DNA]</scope>
    <source>
        <strain evidence="8 9">DSM 21332</strain>
    </source>
</reference>
<gene>
    <name evidence="6 8" type="primary">lptC</name>
    <name evidence="8" type="ORF">L2725_11760</name>
</gene>
<evidence type="ECO:0000256" key="5">
    <source>
        <dbReference type="ARBA" id="ARBA00023136"/>
    </source>
</evidence>
<evidence type="ECO:0000256" key="3">
    <source>
        <dbReference type="ARBA" id="ARBA00022692"/>
    </source>
</evidence>
<organism evidence="8 9">
    <name type="scientific">Shewanella corallii</name>
    <dbReference type="NCBI Taxonomy" id="560080"/>
    <lineage>
        <taxon>Bacteria</taxon>
        <taxon>Pseudomonadati</taxon>
        <taxon>Pseudomonadota</taxon>
        <taxon>Gammaproteobacteria</taxon>
        <taxon>Alteromonadales</taxon>
        <taxon>Shewanellaceae</taxon>
        <taxon>Shewanella</taxon>
    </lineage>
</organism>
<keyword evidence="9" id="KW-1185">Reference proteome</keyword>